<name>A0ABP8GHF2_9BACT</name>
<sequence>MNWRRYGARVAWGTVIVLLGVGLLATTAQMRRVQAQNRQLLLQNDSLLSANLFLRQQTRTDSGGGAMSARQP</sequence>
<reference evidence="3" key="1">
    <citation type="journal article" date="2019" name="Int. J. Syst. Evol. Microbiol.">
        <title>The Global Catalogue of Microorganisms (GCM) 10K type strain sequencing project: providing services to taxonomists for standard genome sequencing and annotation.</title>
        <authorList>
            <consortium name="The Broad Institute Genomics Platform"/>
            <consortium name="The Broad Institute Genome Sequencing Center for Infectious Disease"/>
            <person name="Wu L."/>
            <person name="Ma J."/>
        </authorList>
    </citation>
    <scope>NUCLEOTIDE SEQUENCE [LARGE SCALE GENOMIC DNA]</scope>
    <source>
        <strain evidence="3">JCM 17919</strain>
    </source>
</reference>
<keyword evidence="1" id="KW-0472">Membrane</keyword>
<evidence type="ECO:0000313" key="2">
    <source>
        <dbReference type="EMBL" id="GAA4324044.1"/>
    </source>
</evidence>
<keyword evidence="3" id="KW-1185">Reference proteome</keyword>
<dbReference type="Proteomes" id="UP001501725">
    <property type="component" value="Unassembled WGS sequence"/>
</dbReference>
<dbReference type="RefSeq" id="WP_345254065.1">
    <property type="nucleotide sequence ID" value="NZ_BAABGY010000005.1"/>
</dbReference>
<proteinExistence type="predicted"/>
<feature type="transmembrane region" description="Helical" evidence="1">
    <location>
        <begin position="6"/>
        <end position="28"/>
    </location>
</feature>
<accession>A0ABP8GHF2</accession>
<evidence type="ECO:0000313" key="3">
    <source>
        <dbReference type="Proteomes" id="UP001501725"/>
    </source>
</evidence>
<keyword evidence="1" id="KW-1133">Transmembrane helix</keyword>
<dbReference type="EMBL" id="BAABGY010000005">
    <property type="protein sequence ID" value="GAA4324044.1"/>
    <property type="molecule type" value="Genomic_DNA"/>
</dbReference>
<comment type="caution">
    <text evidence="2">The sequence shown here is derived from an EMBL/GenBank/DDBJ whole genome shotgun (WGS) entry which is preliminary data.</text>
</comment>
<evidence type="ECO:0000256" key="1">
    <source>
        <dbReference type="SAM" id="Phobius"/>
    </source>
</evidence>
<gene>
    <name evidence="2" type="ORF">GCM10023184_11180</name>
</gene>
<keyword evidence="1" id="KW-0812">Transmembrane</keyword>
<organism evidence="2 3">
    <name type="scientific">Flaviaesturariibacter amylovorans</name>
    <dbReference type="NCBI Taxonomy" id="1084520"/>
    <lineage>
        <taxon>Bacteria</taxon>
        <taxon>Pseudomonadati</taxon>
        <taxon>Bacteroidota</taxon>
        <taxon>Chitinophagia</taxon>
        <taxon>Chitinophagales</taxon>
        <taxon>Chitinophagaceae</taxon>
        <taxon>Flaviaestuariibacter</taxon>
    </lineage>
</organism>
<protein>
    <submittedName>
        <fullName evidence="2">Uncharacterized protein</fullName>
    </submittedName>
</protein>